<evidence type="ECO:0000313" key="3">
    <source>
        <dbReference type="Proteomes" id="UP001578633"/>
    </source>
</evidence>
<dbReference type="RefSeq" id="XP_069305854.1">
    <property type="nucleotide sequence ID" value="XM_069453288.1"/>
</dbReference>
<dbReference type="Proteomes" id="UP001578633">
    <property type="component" value="Chromosome 6"/>
</dbReference>
<organism evidence="2 3">
    <name type="scientific">Alternaria dauci</name>
    <dbReference type="NCBI Taxonomy" id="48095"/>
    <lineage>
        <taxon>Eukaryota</taxon>
        <taxon>Fungi</taxon>
        <taxon>Dikarya</taxon>
        <taxon>Ascomycota</taxon>
        <taxon>Pezizomycotina</taxon>
        <taxon>Dothideomycetes</taxon>
        <taxon>Pleosporomycetidae</taxon>
        <taxon>Pleosporales</taxon>
        <taxon>Pleosporineae</taxon>
        <taxon>Pleosporaceae</taxon>
        <taxon>Alternaria</taxon>
        <taxon>Alternaria sect. Porri</taxon>
    </lineage>
</organism>
<feature type="compositionally biased region" description="Polar residues" evidence="1">
    <location>
        <begin position="288"/>
        <end position="343"/>
    </location>
</feature>
<feature type="compositionally biased region" description="Polar residues" evidence="1">
    <location>
        <begin position="484"/>
        <end position="497"/>
    </location>
</feature>
<gene>
    <name evidence="2" type="ORF">ACET3X_007086</name>
</gene>
<dbReference type="EMBL" id="JBHGVX010000006">
    <property type="protein sequence ID" value="KAL1795270.1"/>
    <property type="molecule type" value="Genomic_DNA"/>
</dbReference>
<feature type="compositionally biased region" description="Pro residues" evidence="1">
    <location>
        <begin position="253"/>
        <end position="270"/>
    </location>
</feature>
<keyword evidence="3" id="KW-1185">Reference proteome</keyword>
<feature type="compositionally biased region" description="Polar residues" evidence="1">
    <location>
        <begin position="207"/>
        <end position="220"/>
    </location>
</feature>
<feature type="compositionally biased region" description="Low complexity" evidence="1">
    <location>
        <begin position="63"/>
        <end position="78"/>
    </location>
</feature>
<comment type="caution">
    <text evidence="2">The sequence shown here is derived from an EMBL/GenBank/DDBJ whole genome shotgun (WGS) entry which is preliminary data.</text>
</comment>
<evidence type="ECO:0000256" key="1">
    <source>
        <dbReference type="SAM" id="MobiDB-lite"/>
    </source>
</evidence>
<feature type="compositionally biased region" description="Polar residues" evidence="1">
    <location>
        <begin position="171"/>
        <end position="187"/>
    </location>
</feature>
<evidence type="ECO:0000313" key="2">
    <source>
        <dbReference type="EMBL" id="KAL1795270.1"/>
    </source>
</evidence>
<name>A0ABR3UFK7_9PLEO</name>
<proteinExistence type="predicted"/>
<dbReference type="GeneID" id="96087408"/>
<sequence length="651" mass="69862">MTTPTGTSRLPRRPQSDKALPSPPIAQVIDPNSPPRASRTLVDAFTPSPILKEYPVLRPENIPPRLSSKRSSLPARSPVASRSFVSADGDEGTRVKRLSWHSSGSGSSSGTGPILTISGDADAVILGHCDSIPAVPAIPLVLPERTVQPHSFSALTSRISKATTSRADLTVATASPVSSTKELTANGSPVVKISPIRSMQPPRQPSLDANSPRSPSSVCSTVPDAATVSKASMVLPDAERSVSPMSDRSLTPAPEPKSPAPPLRDPPKPPTSSVQVREEIPEEISELTIASESDNLLSVSKVRNTSTLEDVSPSLGSFNRPGNSGSAPNISTAELSSPSLSQAKHSRDTIRTQDLSKPRVSDTARSISIDVPLGRGTPKSRPSRRQPYTPVVSSSSADDTTPEDRNEEALAKKVKAKRSIRGLFSREKARVKTPETAAPKQGFMGATRSSLAKVMRDSKSLSKIHLPRKTESRLELRSDHTVNKRSSQTGMFTASNNGGASLVQEAVPEKQKSMTEMLHEMVDRIDAEPEDSPERLRHVQIAEVCETLRLRSLMLEELVLTVQIKQCMILAAEYSRNARISALEAKKSARDAELHADRAALELTRLNRLLDGAEIDARSMKFIKSLFTSAAGGGAEEETRPGILSAMRGAH</sequence>
<feature type="compositionally biased region" description="Basic and acidic residues" evidence="1">
    <location>
        <begin position="345"/>
        <end position="362"/>
    </location>
</feature>
<feature type="region of interest" description="Disordered" evidence="1">
    <location>
        <begin position="1"/>
        <end position="92"/>
    </location>
</feature>
<accession>A0ABR3UFK7</accession>
<feature type="region of interest" description="Disordered" evidence="1">
    <location>
        <begin position="171"/>
        <end position="410"/>
    </location>
</feature>
<feature type="region of interest" description="Disordered" evidence="1">
    <location>
        <begin position="478"/>
        <end position="497"/>
    </location>
</feature>
<protein>
    <submittedName>
        <fullName evidence="2">Uncharacterized protein</fullName>
    </submittedName>
</protein>
<reference evidence="2 3" key="1">
    <citation type="submission" date="2024-09" db="EMBL/GenBank/DDBJ databases">
        <title>T2T genomes of carrot and Alternaria dauci and their utility for understanding host-pathogen interaction during carrot leaf blight disease.</title>
        <authorList>
            <person name="Liu W."/>
            <person name="Xu S."/>
            <person name="Ou C."/>
            <person name="Liu X."/>
            <person name="Zhuang F."/>
            <person name="Deng X.W."/>
        </authorList>
    </citation>
    <scope>NUCLEOTIDE SEQUENCE [LARGE SCALE GENOMIC DNA]</scope>
    <source>
        <strain evidence="2 3">A2016</strain>
    </source>
</reference>